<gene>
    <name evidence="1" type="ORF">B0J11DRAFT_292864</name>
</gene>
<dbReference type="AlphaFoldDB" id="A0A9P9DWI7"/>
<reference evidence="1" key="1">
    <citation type="journal article" date="2021" name="Nat. Commun.">
        <title>Genetic determinants of endophytism in the Arabidopsis root mycobiome.</title>
        <authorList>
            <person name="Mesny F."/>
            <person name="Miyauchi S."/>
            <person name="Thiergart T."/>
            <person name="Pickel B."/>
            <person name="Atanasova L."/>
            <person name="Karlsson M."/>
            <person name="Huettel B."/>
            <person name="Barry K.W."/>
            <person name="Haridas S."/>
            <person name="Chen C."/>
            <person name="Bauer D."/>
            <person name="Andreopoulos W."/>
            <person name="Pangilinan J."/>
            <person name="LaButti K."/>
            <person name="Riley R."/>
            <person name="Lipzen A."/>
            <person name="Clum A."/>
            <person name="Drula E."/>
            <person name="Henrissat B."/>
            <person name="Kohler A."/>
            <person name="Grigoriev I.V."/>
            <person name="Martin F.M."/>
            <person name="Hacquard S."/>
        </authorList>
    </citation>
    <scope>NUCLEOTIDE SEQUENCE</scope>
    <source>
        <strain evidence="1">MPI-CAGE-CH-0243</strain>
    </source>
</reference>
<dbReference type="Proteomes" id="UP000700596">
    <property type="component" value="Unassembled WGS sequence"/>
</dbReference>
<sequence length="136" mass="14793">MEFWAFLFLHTPSYSGLVNLHAQTAFAILGSAFCERLICTGDSPSAVPTLRSLLIIIIHNHTILRAGSPTQTRWRYLALTSPLVAQPGSVLQLVASHCFPDSMPSLTAAKKPAAGQCGSRFQPPHHLIFQSCLARP</sequence>
<organism evidence="1 2">
    <name type="scientific">Dendryphion nanum</name>
    <dbReference type="NCBI Taxonomy" id="256645"/>
    <lineage>
        <taxon>Eukaryota</taxon>
        <taxon>Fungi</taxon>
        <taxon>Dikarya</taxon>
        <taxon>Ascomycota</taxon>
        <taxon>Pezizomycotina</taxon>
        <taxon>Dothideomycetes</taxon>
        <taxon>Pleosporomycetidae</taxon>
        <taxon>Pleosporales</taxon>
        <taxon>Torulaceae</taxon>
        <taxon>Dendryphion</taxon>
    </lineage>
</organism>
<accession>A0A9P9DWI7</accession>
<name>A0A9P9DWI7_9PLEO</name>
<dbReference type="EMBL" id="JAGMWT010000006">
    <property type="protein sequence ID" value="KAH7127045.1"/>
    <property type="molecule type" value="Genomic_DNA"/>
</dbReference>
<evidence type="ECO:0000313" key="1">
    <source>
        <dbReference type="EMBL" id="KAH7127045.1"/>
    </source>
</evidence>
<keyword evidence="2" id="KW-1185">Reference proteome</keyword>
<proteinExistence type="predicted"/>
<evidence type="ECO:0000313" key="2">
    <source>
        <dbReference type="Proteomes" id="UP000700596"/>
    </source>
</evidence>
<comment type="caution">
    <text evidence="1">The sequence shown here is derived from an EMBL/GenBank/DDBJ whole genome shotgun (WGS) entry which is preliminary data.</text>
</comment>
<protein>
    <submittedName>
        <fullName evidence="1">Uncharacterized protein</fullName>
    </submittedName>
</protein>